<reference evidence="2 3" key="1">
    <citation type="submission" date="2019-03" db="EMBL/GenBank/DDBJ databases">
        <title>Seongchinamella monodicae gen. nov., sp. nov., a novel member of the Gammaproteobacteria isolated from a tidal mudflat of beach.</title>
        <authorList>
            <person name="Yang H.G."/>
            <person name="Kang J.W."/>
            <person name="Lee S.D."/>
        </authorList>
    </citation>
    <scope>NUCLEOTIDE SEQUENCE [LARGE SCALE GENOMIC DNA]</scope>
    <source>
        <strain evidence="2 3">GH4-78</strain>
    </source>
</reference>
<accession>A0A4R5LTJ8</accession>
<dbReference type="PROSITE" id="PS50914">
    <property type="entry name" value="BON"/>
    <property type="match status" value="1"/>
</dbReference>
<dbReference type="InterPro" id="IPR007055">
    <property type="entry name" value="BON_dom"/>
</dbReference>
<feature type="domain" description="BON" evidence="1">
    <location>
        <begin position="42"/>
        <end position="110"/>
    </location>
</feature>
<proteinExistence type="predicted"/>
<protein>
    <submittedName>
        <fullName evidence="2">BON domain-containing protein</fullName>
    </submittedName>
</protein>
<gene>
    <name evidence="2" type="ORF">E2F43_12020</name>
</gene>
<keyword evidence="3" id="KW-1185">Reference proteome</keyword>
<organism evidence="2 3">
    <name type="scientific">Seongchinamella unica</name>
    <dbReference type="NCBI Taxonomy" id="2547392"/>
    <lineage>
        <taxon>Bacteria</taxon>
        <taxon>Pseudomonadati</taxon>
        <taxon>Pseudomonadota</taxon>
        <taxon>Gammaproteobacteria</taxon>
        <taxon>Cellvibrionales</taxon>
        <taxon>Halieaceae</taxon>
        <taxon>Seongchinamella</taxon>
    </lineage>
</organism>
<dbReference type="Gene3D" id="3.30.1340.30">
    <property type="match status" value="1"/>
</dbReference>
<evidence type="ECO:0000313" key="2">
    <source>
        <dbReference type="EMBL" id="TDG14269.1"/>
    </source>
</evidence>
<sequence length="119" mass="12372">MILGSSLMLGVAGAMMLASTIMLSLAGGSSAIAADKMAQQLTDARQETQISTTYSLSSYLRATDLKVSVRNGRATLTGTVEDGVNRDLAKQIALGVSGITDVDNQIVIQQDYSPPAPPV</sequence>
<dbReference type="Pfam" id="PF04972">
    <property type="entry name" value="BON"/>
    <property type="match status" value="1"/>
</dbReference>
<dbReference type="AlphaFoldDB" id="A0A4R5LTJ8"/>
<dbReference type="Proteomes" id="UP000295554">
    <property type="component" value="Unassembled WGS sequence"/>
</dbReference>
<comment type="caution">
    <text evidence="2">The sequence shown here is derived from an EMBL/GenBank/DDBJ whole genome shotgun (WGS) entry which is preliminary data.</text>
</comment>
<evidence type="ECO:0000313" key="3">
    <source>
        <dbReference type="Proteomes" id="UP000295554"/>
    </source>
</evidence>
<dbReference type="EMBL" id="SMSE01000002">
    <property type="protein sequence ID" value="TDG14269.1"/>
    <property type="molecule type" value="Genomic_DNA"/>
</dbReference>
<dbReference type="OrthoDB" id="9783990at2"/>
<evidence type="ECO:0000259" key="1">
    <source>
        <dbReference type="PROSITE" id="PS50914"/>
    </source>
</evidence>
<name>A0A4R5LTJ8_9GAMM</name>